<evidence type="ECO:0000256" key="2">
    <source>
        <dbReference type="ARBA" id="ARBA00023163"/>
    </source>
</evidence>
<dbReference type="PANTHER" id="PTHR43436:SF1">
    <property type="entry name" value="TRANSCRIPTIONAL REGULATORY PROTEIN"/>
    <property type="match status" value="1"/>
</dbReference>
<evidence type="ECO:0000259" key="3">
    <source>
        <dbReference type="PROSITE" id="PS01124"/>
    </source>
</evidence>
<feature type="domain" description="HTH araC/xylS-type" evidence="3">
    <location>
        <begin position="189"/>
        <end position="287"/>
    </location>
</feature>
<comment type="caution">
    <text evidence="4">The sequence shown here is derived from an EMBL/GenBank/DDBJ whole genome shotgun (WGS) entry which is preliminary data.</text>
</comment>
<evidence type="ECO:0000256" key="1">
    <source>
        <dbReference type="ARBA" id="ARBA00023015"/>
    </source>
</evidence>
<dbReference type="Gene3D" id="1.10.10.60">
    <property type="entry name" value="Homeodomain-like"/>
    <property type="match status" value="2"/>
</dbReference>
<keyword evidence="1" id="KW-0805">Transcription regulation</keyword>
<dbReference type="SMART" id="SM00342">
    <property type="entry name" value="HTH_ARAC"/>
    <property type="match status" value="1"/>
</dbReference>
<keyword evidence="2" id="KW-0804">Transcription</keyword>
<dbReference type="InterPro" id="IPR018060">
    <property type="entry name" value="HTH_AraC"/>
</dbReference>
<dbReference type="PANTHER" id="PTHR43436">
    <property type="entry name" value="ARAC-FAMILY TRANSCRIPTIONAL REGULATOR"/>
    <property type="match status" value="1"/>
</dbReference>
<keyword evidence="5" id="KW-1185">Reference proteome</keyword>
<dbReference type="InterPro" id="IPR009594">
    <property type="entry name" value="Tscrpt_reg_HTH_AraC_N"/>
</dbReference>
<evidence type="ECO:0000313" key="5">
    <source>
        <dbReference type="Proteomes" id="UP001465426"/>
    </source>
</evidence>
<dbReference type="EMBL" id="JBBMFN010000034">
    <property type="protein sequence ID" value="MEQ2466769.1"/>
    <property type="molecule type" value="Genomic_DNA"/>
</dbReference>
<dbReference type="SUPFAM" id="SSF46689">
    <property type="entry name" value="Homeodomain-like"/>
    <property type="match status" value="2"/>
</dbReference>
<name>A0ABV1F078_9BACI</name>
<dbReference type="RefSeq" id="WP_235251613.1">
    <property type="nucleotide sequence ID" value="NZ_JBBMFN010000034.1"/>
</dbReference>
<evidence type="ECO:0000313" key="4">
    <source>
        <dbReference type="EMBL" id="MEQ2466769.1"/>
    </source>
</evidence>
<dbReference type="Pfam" id="PF12833">
    <property type="entry name" value="HTH_18"/>
    <property type="match status" value="1"/>
</dbReference>
<dbReference type="InterPro" id="IPR009057">
    <property type="entry name" value="Homeodomain-like_sf"/>
</dbReference>
<dbReference type="Pfam" id="PF06719">
    <property type="entry name" value="AraC_N"/>
    <property type="match status" value="1"/>
</dbReference>
<proteinExistence type="predicted"/>
<gene>
    <name evidence="4" type="ORF">WMO63_14000</name>
</gene>
<dbReference type="PROSITE" id="PS01124">
    <property type="entry name" value="HTH_ARAC_FAMILY_2"/>
    <property type="match status" value="1"/>
</dbReference>
<accession>A0ABV1F078</accession>
<dbReference type="Proteomes" id="UP001465426">
    <property type="component" value="Unassembled WGS sequence"/>
</dbReference>
<reference evidence="4 5" key="1">
    <citation type="submission" date="2024-03" db="EMBL/GenBank/DDBJ databases">
        <title>Human intestinal bacterial collection.</title>
        <authorList>
            <person name="Pauvert C."/>
            <person name="Hitch T.C.A."/>
            <person name="Clavel T."/>
        </authorList>
    </citation>
    <scope>NUCLEOTIDE SEQUENCE [LARGE SCALE GENOMIC DNA]</scope>
    <source>
        <strain evidence="4 5">CLA-SR-H024</strain>
    </source>
</reference>
<sequence>MENPQSQLLQLIEKHIKIDGTHETKIDHLSIIRASTLTEPLHSIIDPSVCFIVQGAKIVMLGEEIFRYNSSQYLITSVHLPISGKITDASKDNPYYCIRLGFTTEQILEAVTQKEGDSLLPKRAMLVNKTTPDMTDALSRLLKLLDSPKDISVLAPLYQKEILYRILQTEDGYQMKQYAILGSHSQSIKEVIQVINHNYAKPLRIEELAKSANMSVSSFHHYFKLITGMSPLQFQKVIRLQEARRLLLSEGLEAAEAAFQVGYESPSQFSREYSKLFGLPPKSDVRQLQINLSNRRPANV</sequence>
<organism evidence="4 5">
    <name type="scientific">Niallia hominis</name>
    <dbReference type="NCBI Taxonomy" id="3133173"/>
    <lineage>
        <taxon>Bacteria</taxon>
        <taxon>Bacillati</taxon>
        <taxon>Bacillota</taxon>
        <taxon>Bacilli</taxon>
        <taxon>Bacillales</taxon>
        <taxon>Bacillaceae</taxon>
        <taxon>Niallia</taxon>
    </lineage>
</organism>
<protein>
    <submittedName>
        <fullName evidence="4">AraC family transcriptional regulator</fullName>
    </submittedName>
</protein>